<dbReference type="EMBL" id="LNQB01000056">
    <property type="protein sequence ID" value="OAP49265.1"/>
    <property type="molecule type" value="Genomic_DNA"/>
</dbReference>
<accession>A0A178YR65</accession>
<sequence>MNSRLGLEFREHATGHRKSASITSFHQGVCHDPAFPRQTFNIAQIDIIKHSHAIAFRCCPEELDHPFLFHSVVLPKLPGEIQNRIPVGGGDQDFHAHEICRATDLSIFSQAFTRRHLCFF</sequence>
<dbReference type="Proteomes" id="UP000078507">
    <property type="component" value="Unassembled WGS sequence"/>
</dbReference>
<proteinExistence type="predicted"/>
<evidence type="ECO:0000313" key="2">
    <source>
        <dbReference type="Proteomes" id="UP000078507"/>
    </source>
</evidence>
<comment type="caution">
    <text evidence="1">The sequence shown here is derived from an EMBL/GenBank/DDBJ whole genome shotgun (WGS) entry which is preliminary data.</text>
</comment>
<dbReference type="AlphaFoldDB" id="A0A178YR65"/>
<organism evidence="1 2">
    <name type="scientific">Sinorhizobium saheli</name>
    <dbReference type="NCBI Taxonomy" id="36856"/>
    <lineage>
        <taxon>Bacteria</taxon>
        <taxon>Pseudomonadati</taxon>
        <taxon>Pseudomonadota</taxon>
        <taxon>Alphaproteobacteria</taxon>
        <taxon>Hyphomicrobiales</taxon>
        <taxon>Rhizobiaceae</taxon>
        <taxon>Sinorhizobium/Ensifer group</taxon>
        <taxon>Sinorhizobium</taxon>
    </lineage>
</organism>
<keyword evidence="2" id="KW-1185">Reference proteome</keyword>
<reference evidence="1 2" key="1">
    <citation type="submission" date="2015-11" db="EMBL/GenBank/DDBJ databases">
        <title>Ensifer anhuiense sp. nov., an effective nitrogen fixation bacterium with Glycine soja.</title>
        <authorList>
            <person name="Yan H."/>
            <person name="Chen W."/>
        </authorList>
    </citation>
    <scope>NUCLEOTIDE SEQUENCE [LARGE SCALE GENOMIC DNA]</scope>
    <source>
        <strain evidence="1 2">LMG 7837</strain>
    </source>
</reference>
<evidence type="ECO:0000313" key="1">
    <source>
        <dbReference type="EMBL" id="OAP49265.1"/>
    </source>
</evidence>
<gene>
    <name evidence="1" type="ORF">ATB98_24775</name>
</gene>
<name>A0A178YR65_SINSA</name>
<protein>
    <submittedName>
        <fullName evidence="1">Uncharacterized protein</fullName>
    </submittedName>
</protein>